<dbReference type="Proteomes" id="UP000242188">
    <property type="component" value="Unassembled WGS sequence"/>
</dbReference>
<dbReference type="EMBL" id="NEDP02000013">
    <property type="protein sequence ID" value="OWF56870.1"/>
    <property type="molecule type" value="Genomic_DNA"/>
</dbReference>
<name>A0A210R752_MIZYE</name>
<gene>
    <name evidence="2" type="ORF">KP79_PYT11291</name>
</gene>
<keyword evidence="3" id="KW-1185">Reference proteome</keyword>
<accession>A0A210R752</accession>
<reference evidence="2 3" key="1">
    <citation type="journal article" date="2017" name="Nat. Ecol. Evol.">
        <title>Scallop genome provides insights into evolution of bilaterian karyotype and development.</title>
        <authorList>
            <person name="Wang S."/>
            <person name="Zhang J."/>
            <person name="Jiao W."/>
            <person name="Li J."/>
            <person name="Xun X."/>
            <person name="Sun Y."/>
            <person name="Guo X."/>
            <person name="Huan P."/>
            <person name="Dong B."/>
            <person name="Zhang L."/>
            <person name="Hu X."/>
            <person name="Sun X."/>
            <person name="Wang J."/>
            <person name="Zhao C."/>
            <person name="Wang Y."/>
            <person name="Wang D."/>
            <person name="Huang X."/>
            <person name="Wang R."/>
            <person name="Lv J."/>
            <person name="Li Y."/>
            <person name="Zhang Z."/>
            <person name="Liu B."/>
            <person name="Lu W."/>
            <person name="Hui Y."/>
            <person name="Liang J."/>
            <person name="Zhou Z."/>
            <person name="Hou R."/>
            <person name="Li X."/>
            <person name="Liu Y."/>
            <person name="Li H."/>
            <person name="Ning X."/>
            <person name="Lin Y."/>
            <person name="Zhao L."/>
            <person name="Xing Q."/>
            <person name="Dou J."/>
            <person name="Li Y."/>
            <person name="Mao J."/>
            <person name="Guo H."/>
            <person name="Dou H."/>
            <person name="Li T."/>
            <person name="Mu C."/>
            <person name="Jiang W."/>
            <person name="Fu Q."/>
            <person name="Fu X."/>
            <person name="Miao Y."/>
            <person name="Liu J."/>
            <person name="Yu Q."/>
            <person name="Li R."/>
            <person name="Liao H."/>
            <person name="Li X."/>
            <person name="Kong Y."/>
            <person name="Jiang Z."/>
            <person name="Chourrout D."/>
            <person name="Li R."/>
            <person name="Bao Z."/>
        </authorList>
    </citation>
    <scope>NUCLEOTIDE SEQUENCE [LARGE SCALE GENOMIC DNA]</scope>
    <source>
        <strain evidence="2 3">PY_sf001</strain>
    </source>
</reference>
<feature type="transmembrane region" description="Helical" evidence="1">
    <location>
        <begin position="20"/>
        <end position="53"/>
    </location>
</feature>
<organism evidence="2 3">
    <name type="scientific">Mizuhopecten yessoensis</name>
    <name type="common">Japanese scallop</name>
    <name type="synonym">Patinopecten yessoensis</name>
    <dbReference type="NCBI Taxonomy" id="6573"/>
    <lineage>
        <taxon>Eukaryota</taxon>
        <taxon>Metazoa</taxon>
        <taxon>Spiralia</taxon>
        <taxon>Lophotrochozoa</taxon>
        <taxon>Mollusca</taxon>
        <taxon>Bivalvia</taxon>
        <taxon>Autobranchia</taxon>
        <taxon>Pteriomorphia</taxon>
        <taxon>Pectinida</taxon>
        <taxon>Pectinoidea</taxon>
        <taxon>Pectinidae</taxon>
        <taxon>Mizuhopecten</taxon>
    </lineage>
</organism>
<evidence type="ECO:0000256" key="1">
    <source>
        <dbReference type="SAM" id="Phobius"/>
    </source>
</evidence>
<keyword evidence="1" id="KW-0472">Membrane</keyword>
<comment type="caution">
    <text evidence="2">The sequence shown here is derived from an EMBL/GenBank/DDBJ whole genome shotgun (WGS) entry which is preliminary data.</text>
</comment>
<keyword evidence="1" id="KW-0812">Transmembrane</keyword>
<protein>
    <submittedName>
        <fullName evidence="2">Uncharacterized protein</fullName>
    </submittedName>
</protein>
<keyword evidence="1" id="KW-1133">Transmembrane helix</keyword>
<evidence type="ECO:0000313" key="3">
    <source>
        <dbReference type="Proteomes" id="UP000242188"/>
    </source>
</evidence>
<sequence>MWYQVYATDPKDNKTNQESFFSIAAIAGIVIGSLVGAITLIAVTCCIVCYCVVKRKEDSNLV</sequence>
<evidence type="ECO:0000313" key="2">
    <source>
        <dbReference type="EMBL" id="OWF56870.1"/>
    </source>
</evidence>
<dbReference type="AlphaFoldDB" id="A0A210R752"/>
<proteinExistence type="predicted"/>